<name>A0A0L0HHW4_SPIPD</name>
<dbReference type="VEuPathDB" id="FungiDB:SPPG_04732"/>
<feature type="binding site" evidence="11">
    <location>
        <position position="122"/>
    </location>
    <ligand>
        <name>ATP</name>
        <dbReference type="ChEBI" id="CHEBI:30616"/>
    </ligand>
</feature>
<feature type="region of interest" description="Disordered" evidence="12">
    <location>
        <begin position="1"/>
        <end position="91"/>
    </location>
</feature>
<dbReference type="OMA" id="NSADYRP"/>
<feature type="domain" description="KA1" evidence="14">
    <location>
        <begin position="760"/>
        <end position="809"/>
    </location>
</feature>
<evidence type="ECO:0000313" key="16">
    <source>
        <dbReference type="Proteomes" id="UP000053201"/>
    </source>
</evidence>
<feature type="compositionally biased region" description="Polar residues" evidence="12">
    <location>
        <begin position="518"/>
        <end position="530"/>
    </location>
</feature>
<comment type="catalytic activity">
    <reaction evidence="9">
        <text>L-threonyl-[protein] + ATP = O-phospho-L-threonyl-[protein] + ADP + H(+)</text>
        <dbReference type="Rhea" id="RHEA:46608"/>
        <dbReference type="Rhea" id="RHEA-COMP:11060"/>
        <dbReference type="Rhea" id="RHEA-COMP:11605"/>
        <dbReference type="ChEBI" id="CHEBI:15378"/>
        <dbReference type="ChEBI" id="CHEBI:30013"/>
        <dbReference type="ChEBI" id="CHEBI:30616"/>
        <dbReference type="ChEBI" id="CHEBI:61977"/>
        <dbReference type="ChEBI" id="CHEBI:456216"/>
        <dbReference type="EC" id="2.7.11.1"/>
    </reaction>
</comment>
<dbReference type="InParanoid" id="A0A0L0HHW4"/>
<keyword evidence="6 15" id="KW-0418">Kinase</keyword>
<sequence>MPKLSLSKRRKSKDVARTENKDTASKSNSRKRGIASERSSEDDTYGSSDSIDFPGSVGNGGTVNVQRSCGEKGANARPTTPNPRPSRKIVGPYRLSKTLGQGSMGKVKLAVHMVTGEKRACKIIPRPSGTTPLSEAVVIGPTTSIRNLPVIRADTGDGQREVEDTKEARIIREAAIMLLLHHPHIVRLYEVVLQDENYYMFLEYVNGGQMLDYIISHGKLKEKQARRYIRQIVSAIDYCHRNSIVHRDLKIENVLIDKDGSIKLIDFGLSNLYSPTSQLQTFCGSLYFAAPELLSAKAYIGPEVDIWSLGVILYVLVCGKVPFDDASMPMLHAKIKAGAVDYPPDLSDECRHLISRLLVVQADRRASMAELRSHPWITRGYDGPPNSYLPSRPRLEAPDIEVVKRMRGFDFGTEETICSTLDRHIKKRDVRRGRNPSESPLPSEPMLSIYHLVKEKMHRESWEAAIRPPTRPKPVVTTSLSQDPPLTCRAASSAERHMASAENRTREAAGSDAARWENPTNRKTSQSSARMSEDVSSRSEPSPRRSLTNMMRRFSTTISRTPLPQSTASPVHSGVQATPSTSHQSMLTSLATNRSSSIGTLDDPRVSNVGTLSGRPGRADEFVRTVSLKGLLSVVNSSTKSPSTIRQDLLQVLHQEKIFFVEYYGGFDCEFIPDISKATRNTDDVTGKASKRRYSFMSLASLRRSLDMSSGDRNEAQNSERHHQRDMVAAPKPVPLPKPPAPVRIQSNGLRRTSLSSLQTGTSSQMLRMEIFIVKIPWLGLHGIQFRRITGDSWQYKAVCARILDGVRL</sequence>
<reference evidence="15 16" key="1">
    <citation type="submission" date="2009-08" db="EMBL/GenBank/DDBJ databases">
        <title>The Genome Sequence of Spizellomyces punctatus strain DAOM BR117.</title>
        <authorList>
            <consortium name="The Broad Institute Genome Sequencing Platform"/>
            <person name="Russ C."/>
            <person name="Cuomo C."/>
            <person name="Shea T."/>
            <person name="Young S.K."/>
            <person name="Zeng Q."/>
            <person name="Koehrsen M."/>
            <person name="Haas B."/>
            <person name="Borodovsky M."/>
            <person name="Guigo R."/>
            <person name="Alvarado L."/>
            <person name="Berlin A."/>
            <person name="Bochicchio J."/>
            <person name="Borenstein D."/>
            <person name="Chapman S."/>
            <person name="Chen Z."/>
            <person name="Engels R."/>
            <person name="Freedman E."/>
            <person name="Gellesch M."/>
            <person name="Goldberg J."/>
            <person name="Griggs A."/>
            <person name="Gujja S."/>
            <person name="Heiman D."/>
            <person name="Hepburn T."/>
            <person name="Howarth C."/>
            <person name="Jen D."/>
            <person name="Larson L."/>
            <person name="Lewis B."/>
            <person name="Mehta T."/>
            <person name="Park D."/>
            <person name="Pearson M."/>
            <person name="Roberts A."/>
            <person name="Saif S."/>
            <person name="Shenoy N."/>
            <person name="Sisk P."/>
            <person name="Stolte C."/>
            <person name="Sykes S."/>
            <person name="Thomson T."/>
            <person name="Walk T."/>
            <person name="White J."/>
            <person name="Yandava C."/>
            <person name="Burger G."/>
            <person name="Gray M.W."/>
            <person name="Holland P.W.H."/>
            <person name="King N."/>
            <person name="Lang F.B.F."/>
            <person name="Roger A.J."/>
            <person name="Ruiz-Trillo I."/>
            <person name="Lander E."/>
            <person name="Nusbaum C."/>
        </authorList>
    </citation>
    <scope>NUCLEOTIDE SEQUENCE [LARGE SCALE GENOMIC DNA]</scope>
    <source>
        <strain evidence="15 16">DAOM BR117</strain>
    </source>
</reference>
<feature type="compositionally biased region" description="Basic and acidic residues" evidence="12">
    <location>
        <begin position="531"/>
        <end position="543"/>
    </location>
</feature>
<evidence type="ECO:0000256" key="1">
    <source>
        <dbReference type="ARBA" id="ARBA00010791"/>
    </source>
</evidence>
<dbReference type="Gene3D" id="1.10.510.10">
    <property type="entry name" value="Transferase(Phosphotransferase) domain 1"/>
    <property type="match status" value="1"/>
</dbReference>
<dbReference type="GO" id="GO:0005737">
    <property type="term" value="C:cytoplasm"/>
    <property type="evidence" value="ECO:0007669"/>
    <property type="project" value="TreeGrafter"/>
</dbReference>
<dbReference type="Pfam" id="PF00069">
    <property type="entry name" value="Pkinase"/>
    <property type="match status" value="1"/>
</dbReference>
<dbReference type="GO" id="GO:0000226">
    <property type="term" value="P:microtubule cytoskeleton organization"/>
    <property type="evidence" value="ECO:0007669"/>
    <property type="project" value="TreeGrafter"/>
</dbReference>
<keyword evidence="5 11" id="KW-0547">Nucleotide-binding</keyword>
<evidence type="ECO:0000256" key="2">
    <source>
        <dbReference type="ARBA" id="ARBA00012513"/>
    </source>
</evidence>
<evidence type="ECO:0000256" key="11">
    <source>
        <dbReference type="PROSITE-ProRule" id="PRU10141"/>
    </source>
</evidence>
<dbReference type="GO" id="GO:0106310">
    <property type="term" value="F:protein serine kinase activity"/>
    <property type="evidence" value="ECO:0007669"/>
    <property type="project" value="RHEA"/>
</dbReference>
<evidence type="ECO:0000256" key="8">
    <source>
        <dbReference type="ARBA" id="ARBA00038181"/>
    </source>
</evidence>
<evidence type="ECO:0000256" key="6">
    <source>
        <dbReference type="ARBA" id="ARBA00022777"/>
    </source>
</evidence>
<feature type="compositionally biased region" description="Basic and acidic residues" evidence="12">
    <location>
        <begin position="706"/>
        <end position="726"/>
    </location>
</feature>
<evidence type="ECO:0000256" key="9">
    <source>
        <dbReference type="ARBA" id="ARBA00047899"/>
    </source>
</evidence>
<dbReference type="FunFam" id="1.10.510.10:FF:000002">
    <property type="entry name" value="Non-specific serine/threonine protein kinase"/>
    <property type="match status" value="1"/>
</dbReference>
<dbReference type="PROSITE" id="PS50011">
    <property type="entry name" value="PROTEIN_KINASE_DOM"/>
    <property type="match status" value="1"/>
</dbReference>
<dbReference type="GO" id="GO:0004674">
    <property type="term" value="F:protein serine/threonine kinase activity"/>
    <property type="evidence" value="ECO:0007669"/>
    <property type="project" value="UniProtKB-KW"/>
</dbReference>
<feature type="compositionally biased region" description="Polar residues" evidence="12">
    <location>
        <begin position="554"/>
        <end position="599"/>
    </location>
</feature>
<dbReference type="GO" id="GO:0005524">
    <property type="term" value="F:ATP binding"/>
    <property type="evidence" value="ECO:0007669"/>
    <property type="project" value="UniProtKB-UniRule"/>
</dbReference>
<keyword evidence="4" id="KW-0808">Transferase</keyword>
<feature type="compositionally biased region" description="Basic and acidic residues" evidence="12">
    <location>
        <begin position="494"/>
        <end position="509"/>
    </location>
</feature>
<evidence type="ECO:0000256" key="3">
    <source>
        <dbReference type="ARBA" id="ARBA00022527"/>
    </source>
</evidence>
<dbReference type="Gene3D" id="3.30.310.80">
    <property type="entry name" value="Kinase associated domain 1, KA1"/>
    <property type="match status" value="1"/>
</dbReference>
<dbReference type="InterPro" id="IPR011009">
    <property type="entry name" value="Kinase-like_dom_sf"/>
</dbReference>
<dbReference type="Proteomes" id="UP000053201">
    <property type="component" value="Unassembled WGS sequence"/>
</dbReference>
<evidence type="ECO:0000259" key="14">
    <source>
        <dbReference type="PROSITE" id="PS50032"/>
    </source>
</evidence>
<dbReference type="eggNOG" id="KOG0583">
    <property type="taxonomic scope" value="Eukaryota"/>
</dbReference>
<dbReference type="PROSITE" id="PS50032">
    <property type="entry name" value="KA1"/>
    <property type="match status" value="1"/>
</dbReference>
<feature type="region of interest" description="Disordered" evidence="12">
    <location>
        <begin position="464"/>
        <end position="613"/>
    </location>
</feature>
<dbReference type="InterPro" id="IPR008271">
    <property type="entry name" value="Ser/Thr_kinase_AS"/>
</dbReference>
<feature type="region of interest" description="Disordered" evidence="12">
    <location>
        <begin position="706"/>
        <end position="746"/>
    </location>
</feature>
<dbReference type="PANTHER" id="PTHR24346:SF82">
    <property type="entry name" value="KP78A-RELATED"/>
    <property type="match status" value="1"/>
</dbReference>
<evidence type="ECO:0000259" key="13">
    <source>
        <dbReference type="PROSITE" id="PS50011"/>
    </source>
</evidence>
<feature type="domain" description="Protein kinase" evidence="13">
    <location>
        <begin position="93"/>
        <end position="377"/>
    </location>
</feature>
<keyword evidence="7 11" id="KW-0067">ATP-binding</keyword>
<protein>
    <recommendedName>
        <fullName evidence="2">non-specific serine/threonine protein kinase</fullName>
        <ecNumber evidence="2">2.7.11.1</ecNumber>
    </recommendedName>
</protein>
<dbReference type="SMART" id="SM00220">
    <property type="entry name" value="S_TKc"/>
    <property type="match status" value="1"/>
</dbReference>
<dbReference type="GO" id="GO:0035556">
    <property type="term" value="P:intracellular signal transduction"/>
    <property type="evidence" value="ECO:0007669"/>
    <property type="project" value="TreeGrafter"/>
</dbReference>
<dbReference type="InterPro" id="IPR017441">
    <property type="entry name" value="Protein_kinase_ATP_BS"/>
</dbReference>
<dbReference type="RefSeq" id="XP_016608448.1">
    <property type="nucleotide sequence ID" value="XM_016752964.1"/>
</dbReference>
<evidence type="ECO:0000256" key="4">
    <source>
        <dbReference type="ARBA" id="ARBA00022679"/>
    </source>
</evidence>
<dbReference type="PROSITE" id="PS00107">
    <property type="entry name" value="PROTEIN_KINASE_ATP"/>
    <property type="match status" value="1"/>
</dbReference>
<comment type="catalytic activity">
    <reaction evidence="10">
        <text>L-seryl-[protein] + ATP = O-phospho-L-seryl-[protein] + ADP + H(+)</text>
        <dbReference type="Rhea" id="RHEA:17989"/>
        <dbReference type="Rhea" id="RHEA-COMP:9863"/>
        <dbReference type="Rhea" id="RHEA-COMP:11604"/>
        <dbReference type="ChEBI" id="CHEBI:15378"/>
        <dbReference type="ChEBI" id="CHEBI:29999"/>
        <dbReference type="ChEBI" id="CHEBI:30616"/>
        <dbReference type="ChEBI" id="CHEBI:83421"/>
        <dbReference type="ChEBI" id="CHEBI:456216"/>
        <dbReference type="EC" id="2.7.11.1"/>
    </reaction>
</comment>
<evidence type="ECO:0000313" key="15">
    <source>
        <dbReference type="EMBL" id="KND00409.1"/>
    </source>
</evidence>
<dbReference type="InterPro" id="IPR028375">
    <property type="entry name" value="KA1/Ssp2_C"/>
</dbReference>
<dbReference type="OrthoDB" id="193931at2759"/>
<dbReference type="AlphaFoldDB" id="A0A0L0HHW4"/>
<dbReference type="FunCoup" id="A0A0L0HHW4">
    <property type="interactions" value="130"/>
</dbReference>
<dbReference type="SUPFAM" id="SSF56112">
    <property type="entry name" value="Protein kinase-like (PK-like)"/>
    <property type="match status" value="1"/>
</dbReference>
<dbReference type="InterPro" id="IPR000719">
    <property type="entry name" value="Prot_kinase_dom"/>
</dbReference>
<proteinExistence type="inferred from homology"/>
<comment type="similarity">
    <text evidence="8">Belongs to the protein kinase superfamily. CAMK Ser/Thr protein kinase family. Smok subfamily.</text>
</comment>
<accession>A0A0L0HHW4</accession>
<comment type="similarity">
    <text evidence="1">Belongs to the protein kinase superfamily. CAMK Ser/Thr protein kinase family. NIM1 subfamily.</text>
</comment>
<feature type="compositionally biased region" description="Basic and acidic residues" evidence="12">
    <location>
        <begin position="13"/>
        <end position="24"/>
    </location>
</feature>
<keyword evidence="16" id="KW-1185">Reference proteome</keyword>
<dbReference type="Pfam" id="PF02149">
    <property type="entry name" value="KA1"/>
    <property type="match status" value="1"/>
</dbReference>
<gene>
    <name evidence="15" type="ORF">SPPG_04732</name>
</gene>
<dbReference type="GeneID" id="27688164"/>
<dbReference type="InterPro" id="IPR001772">
    <property type="entry name" value="KA1_dom"/>
</dbReference>
<evidence type="ECO:0000256" key="5">
    <source>
        <dbReference type="ARBA" id="ARBA00022741"/>
    </source>
</evidence>
<evidence type="ECO:0000256" key="10">
    <source>
        <dbReference type="ARBA" id="ARBA00048679"/>
    </source>
</evidence>
<keyword evidence="3" id="KW-0723">Serine/threonine-protein kinase</keyword>
<dbReference type="STRING" id="645134.A0A0L0HHW4"/>
<dbReference type="SUPFAM" id="SSF103243">
    <property type="entry name" value="KA1-like"/>
    <property type="match status" value="1"/>
</dbReference>
<evidence type="ECO:0000256" key="7">
    <source>
        <dbReference type="ARBA" id="ARBA00022840"/>
    </source>
</evidence>
<dbReference type="EMBL" id="KQ257456">
    <property type="protein sequence ID" value="KND00409.1"/>
    <property type="molecule type" value="Genomic_DNA"/>
</dbReference>
<dbReference type="PROSITE" id="PS00108">
    <property type="entry name" value="PROTEIN_KINASE_ST"/>
    <property type="match status" value="1"/>
</dbReference>
<dbReference type="EC" id="2.7.11.1" evidence="2"/>
<organism evidence="15 16">
    <name type="scientific">Spizellomyces punctatus (strain DAOM BR117)</name>
    <dbReference type="NCBI Taxonomy" id="645134"/>
    <lineage>
        <taxon>Eukaryota</taxon>
        <taxon>Fungi</taxon>
        <taxon>Fungi incertae sedis</taxon>
        <taxon>Chytridiomycota</taxon>
        <taxon>Chytridiomycota incertae sedis</taxon>
        <taxon>Chytridiomycetes</taxon>
        <taxon>Spizellomycetales</taxon>
        <taxon>Spizellomycetaceae</taxon>
        <taxon>Spizellomyces</taxon>
    </lineage>
</organism>
<feature type="compositionally biased region" description="Basic residues" evidence="12">
    <location>
        <begin position="1"/>
        <end position="12"/>
    </location>
</feature>
<feature type="compositionally biased region" description="Pro residues" evidence="12">
    <location>
        <begin position="732"/>
        <end position="742"/>
    </location>
</feature>
<evidence type="ECO:0000256" key="12">
    <source>
        <dbReference type="SAM" id="MobiDB-lite"/>
    </source>
</evidence>
<dbReference type="PANTHER" id="PTHR24346">
    <property type="entry name" value="MAP/MICROTUBULE AFFINITY-REGULATING KINASE"/>
    <property type="match status" value="1"/>
</dbReference>